<dbReference type="InterPro" id="IPR036249">
    <property type="entry name" value="Thioredoxin-like_sf"/>
</dbReference>
<evidence type="ECO:0008006" key="4">
    <source>
        <dbReference type="Google" id="ProtNLM"/>
    </source>
</evidence>
<comment type="caution">
    <text evidence="2">The sequence shown here is derived from an EMBL/GenBank/DDBJ whole genome shotgun (WGS) entry which is preliminary data.</text>
</comment>
<protein>
    <recommendedName>
        <fullName evidence="4">Thiol:disulfide interchange protein DsbA</fullName>
    </recommendedName>
</protein>
<dbReference type="Proteomes" id="UP000188820">
    <property type="component" value="Unassembled WGS sequence"/>
</dbReference>
<dbReference type="Gene3D" id="3.40.30.10">
    <property type="entry name" value="Glutaredoxin"/>
    <property type="match status" value="1"/>
</dbReference>
<reference evidence="2 3" key="1">
    <citation type="submission" date="2016-10" db="EMBL/GenBank/DDBJ databases">
        <title>Rodentibacter gen. nov. and new species.</title>
        <authorList>
            <person name="Christensen H."/>
        </authorList>
    </citation>
    <scope>NUCLEOTIDE SEQUENCE [LARGE SCALE GENOMIC DNA]</scope>
    <source>
        <strain evidence="2 3">1998236014</strain>
    </source>
</reference>
<organism evidence="2 3">
    <name type="scientific">Rodentibacter caecimuris</name>
    <dbReference type="NCBI Taxonomy" id="1796644"/>
    <lineage>
        <taxon>Bacteria</taxon>
        <taxon>Pseudomonadati</taxon>
        <taxon>Pseudomonadota</taxon>
        <taxon>Gammaproteobacteria</taxon>
        <taxon>Pasteurellales</taxon>
        <taxon>Pasteurellaceae</taxon>
        <taxon>Rodentibacter</taxon>
    </lineage>
</organism>
<keyword evidence="1" id="KW-0732">Signal</keyword>
<dbReference type="CDD" id="cd03019">
    <property type="entry name" value="DsbA_DsbA"/>
    <property type="match status" value="1"/>
</dbReference>
<dbReference type="InterPro" id="IPR023205">
    <property type="entry name" value="DsbA/DsbL"/>
</dbReference>
<dbReference type="EMBL" id="MLAA01000026">
    <property type="protein sequence ID" value="OOF69530.1"/>
    <property type="molecule type" value="Genomic_DNA"/>
</dbReference>
<accession>A0ABX3KWV0</accession>
<sequence>MCLCLYLFSLSTAGKSIGTEVSNSRSFPSLQSELPSLYSTKFSEGQDYFAYQEPLNIPQRPDKKILIQFFFDYDCRVCSAAQDILLFYSQIKHNKVIFEQYPVATPDNDFSATIFYLFNSLNVPELSQALLFETEEKSHYTALSSIDRIRRWSSEHGVNVKEFDRVLRSAEVKEDVKNAVALTEEYGVFTFPYVVIGGKYVLTASTLYNDDYSMAVLDFLIDKIEQEQN</sequence>
<evidence type="ECO:0000256" key="1">
    <source>
        <dbReference type="ARBA" id="ARBA00022729"/>
    </source>
</evidence>
<evidence type="ECO:0000313" key="2">
    <source>
        <dbReference type="EMBL" id="OOF69530.1"/>
    </source>
</evidence>
<dbReference type="SUPFAM" id="SSF52833">
    <property type="entry name" value="Thioredoxin-like"/>
    <property type="match status" value="1"/>
</dbReference>
<evidence type="ECO:0000313" key="3">
    <source>
        <dbReference type="Proteomes" id="UP000188820"/>
    </source>
</evidence>
<name>A0ABX3KWV0_9PAST</name>
<dbReference type="PANTHER" id="PTHR35891">
    <property type="entry name" value="THIOL:DISULFIDE INTERCHANGE PROTEIN DSBA"/>
    <property type="match status" value="1"/>
</dbReference>
<dbReference type="PANTHER" id="PTHR35891:SF2">
    <property type="entry name" value="THIOL:DISULFIDE INTERCHANGE PROTEIN DSBA"/>
    <property type="match status" value="1"/>
</dbReference>
<proteinExistence type="predicted"/>
<keyword evidence="3" id="KW-1185">Reference proteome</keyword>
<gene>
    <name evidence="2" type="ORF">BKG89_06650</name>
</gene>
<dbReference type="InterPro" id="IPR050824">
    <property type="entry name" value="Thiol_disulfide_DsbA"/>
</dbReference>